<dbReference type="PANTHER" id="PTHR32322">
    <property type="entry name" value="INNER MEMBRANE TRANSPORTER"/>
    <property type="match status" value="1"/>
</dbReference>
<protein>
    <recommendedName>
        <fullName evidence="6">EamA domain-containing protein</fullName>
    </recommendedName>
</protein>
<evidence type="ECO:0000256" key="2">
    <source>
        <dbReference type="ARBA" id="ARBA00022692"/>
    </source>
</evidence>
<dbReference type="PROSITE" id="PS51257">
    <property type="entry name" value="PROKAR_LIPOPROTEIN"/>
    <property type="match status" value="1"/>
</dbReference>
<evidence type="ECO:0000259" key="6">
    <source>
        <dbReference type="Pfam" id="PF00892"/>
    </source>
</evidence>
<feature type="transmembrane region" description="Helical" evidence="5">
    <location>
        <begin position="183"/>
        <end position="201"/>
    </location>
</feature>
<sequence>MFFFKSYPNLTVIVSCLFWGTYWIPLRSIDSVNSGSVWPLFLSFLFLALILLKPLMKSITNIFINKNYFFLAGCFFAALGISLYSESLLRGEIAKVVVLFYLCPIWGTIFARFILNHSFTIKRIFSIILGIIGLEIIVGFDKGIILPSTTVEWIALLGGLMWAMSMTLFNLANTTSGVEKTSLTAFLIPFIYLFLCFIPGGRNLIIPDSLLSFHLIYIWMILFAIIWLLPSILLTYFSVEVLDPGRINILLAFEVAVGFLSSALLTSEIIGFREYIGAIFVVSACFVDVSTWKKFNAYFSK</sequence>
<dbReference type="InterPro" id="IPR050638">
    <property type="entry name" value="AA-Vitamin_Transporters"/>
</dbReference>
<feature type="transmembrane region" description="Helical" evidence="5">
    <location>
        <begin position="68"/>
        <end position="84"/>
    </location>
</feature>
<feature type="transmembrane region" description="Helical" evidence="5">
    <location>
        <begin position="7"/>
        <end position="25"/>
    </location>
</feature>
<dbReference type="InterPro" id="IPR037185">
    <property type="entry name" value="EmrE-like"/>
</dbReference>
<dbReference type="Pfam" id="PF00892">
    <property type="entry name" value="EamA"/>
    <property type="match status" value="1"/>
</dbReference>
<feature type="transmembrane region" description="Helical" evidence="5">
    <location>
        <begin position="153"/>
        <end position="171"/>
    </location>
</feature>
<gene>
    <name evidence="7" type="ORF">METZ01_LOCUS107694</name>
</gene>
<reference evidence="7" key="1">
    <citation type="submission" date="2018-05" db="EMBL/GenBank/DDBJ databases">
        <authorList>
            <person name="Lanie J.A."/>
            <person name="Ng W.-L."/>
            <person name="Kazmierczak K.M."/>
            <person name="Andrzejewski T.M."/>
            <person name="Davidsen T.M."/>
            <person name="Wayne K.J."/>
            <person name="Tettelin H."/>
            <person name="Glass J.I."/>
            <person name="Rusch D."/>
            <person name="Podicherti R."/>
            <person name="Tsui H.-C.T."/>
            <person name="Winkler M.E."/>
        </authorList>
    </citation>
    <scope>NUCLEOTIDE SEQUENCE</scope>
</reference>
<dbReference type="SUPFAM" id="SSF103481">
    <property type="entry name" value="Multidrug resistance efflux transporter EmrE"/>
    <property type="match status" value="1"/>
</dbReference>
<feature type="transmembrane region" description="Helical" evidence="5">
    <location>
        <begin position="213"/>
        <end position="237"/>
    </location>
</feature>
<accession>A0A381WQT1</accession>
<evidence type="ECO:0000256" key="4">
    <source>
        <dbReference type="ARBA" id="ARBA00023136"/>
    </source>
</evidence>
<comment type="subcellular location">
    <subcellularLocation>
        <location evidence="1">Membrane</location>
        <topology evidence="1">Multi-pass membrane protein</topology>
    </subcellularLocation>
</comment>
<dbReference type="PANTHER" id="PTHR32322:SF2">
    <property type="entry name" value="EAMA DOMAIN-CONTAINING PROTEIN"/>
    <property type="match status" value="1"/>
</dbReference>
<feature type="transmembrane region" description="Helical" evidence="5">
    <location>
        <begin position="127"/>
        <end position="147"/>
    </location>
</feature>
<organism evidence="7">
    <name type="scientific">marine metagenome</name>
    <dbReference type="NCBI Taxonomy" id="408172"/>
    <lineage>
        <taxon>unclassified sequences</taxon>
        <taxon>metagenomes</taxon>
        <taxon>ecological metagenomes</taxon>
    </lineage>
</organism>
<feature type="transmembrane region" description="Helical" evidence="5">
    <location>
        <begin position="96"/>
        <end position="115"/>
    </location>
</feature>
<keyword evidence="3 5" id="KW-1133">Transmembrane helix</keyword>
<feature type="transmembrane region" description="Helical" evidence="5">
    <location>
        <begin position="249"/>
        <end position="269"/>
    </location>
</feature>
<feature type="domain" description="EamA" evidence="6">
    <location>
        <begin position="10"/>
        <end position="137"/>
    </location>
</feature>
<evidence type="ECO:0000256" key="3">
    <source>
        <dbReference type="ARBA" id="ARBA00022989"/>
    </source>
</evidence>
<dbReference type="GO" id="GO:0016020">
    <property type="term" value="C:membrane"/>
    <property type="evidence" value="ECO:0007669"/>
    <property type="project" value="UniProtKB-SubCell"/>
</dbReference>
<keyword evidence="4 5" id="KW-0472">Membrane</keyword>
<evidence type="ECO:0000256" key="1">
    <source>
        <dbReference type="ARBA" id="ARBA00004141"/>
    </source>
</evidence>
<evidence type="ECO:0000313" key="7">
    <source>
        <dbReference type="EMBL" id="SVA54840.1"/>
    </source>
</evidence>
<dbReference type="EMBL" id="UINC01012574">
    <property type="protein sequence ID" value="SVA54840.1"/>
    <property type="molecule type" value="Genomic_DNA"/>
</dbReference>
<name>A0A381WQT1_9ZZZZ</name>
<dbReference type="InterPro" id="IPR000620">
    <property type="entry name" value="EamA_dom"/>
</dbReference>
<keyword evidence="2 5" id="KW-0812">Transmembrane</keyword>
<evidence type="ECO:0000256" key="5">
    <source>
        <dbReference type="SAM" id="Phobius"/>
    </source>
</evidence>
<dbReference type="AlphaFoldDB" id="A0A381WQT1"/>
<feature type="transmembrane region" description="Helical" evidence="5">
    <location>
        <begin position="37"/>
        <end position="56"/>
    </location>
</feature>
<feature type="transmembrane region" description="Helical" evidence="5">
    <location>
        <begin position="275"/>
        <end position="292"/>
    </location>
</feature>
<proteinExistence type="predicted"/>